<dbReference type="AlphaFoldDB" id="A0A6A7N995"/>
<dbReference type="Proteomes" id="UP000440498">
    <property type="component" value="Unassembled WGS sequence"/>
</dbReference>
<reference evidence="1 2" key="1">
    <citation type="submission" date="2019-10" db="EMBL/GenBank/DDBJ databases">
        <title>Two novel species isolated from a subtropical stream in China.</title>
        <authorList>
            <person name="Lu H."/>
        </authorList>
    </citation>
    <scope>NUCLEOTIDE SEQUENCE [LARGE SCALE GENOMIC DNA]</scope>
    <source>
        <strain evidence="1 2">FT29W</strain>
    </source>
</reference>
<evidence type="ECO:0000313" key="1">
    <source>
        <dbReference type="EMBL" id="MQA41646.1"/>
    </source>
</evidence>
<dbReference type="RefSeq" id="WP_328595918.1">
    <property type="nucleotide sequence ID" value="NZ_WHUG01000014.1"/>
</dbReference>
<gene>
    <name evidence="1" type="ORF">GEV02_26205</name>
</gene>
<accession>A0A6A7N995</accession>
<dbReference type="EMBL" id="WHUG01000014">
    <property type="protein sequence ID" value="MQA41646.1"/>
    <property type="molecule type" value="Genomic_DNA"/>
</dbReference>
<keyword evidence="2" id="KW-1185">Reference proteome</keyword>
<name>A0A6A7N995_9BURK</name>
<evidence type="ECO:0000313" key="2">
    <source>
        <dbReference type="Proteomes" id="UP000440498"/>
    </source>
</evidence>
<sequence length="88" mass="10197">MRFEWDARKANANLRQHGVSFEEACTVFDDRREKLQFDGAHSAIEDRYRLFGHSTAGRMLVVVHCYRGGEAIRVISAYKASRTERADY</sequence>
<proteinExistence type="predicted"/>
<comment type="caution">
    <text evidence="1">The sequence shown here is derived from an EMBL/GenBank/DDBJ whole genome shotgun (WGS) entry which is preliminary data.</text>
</comment>
<dbReference type="Pfam" id="PF04365">
    <property type="entry name" value="BrnT_toxin"/>
    <property type="match status" value="1"/>
</dbReference>
<organism evidence="1 2">
    <name type="scientific">Rugamonas aquatica</name>
    <dbReference type="NCBI Taxonomy" id="2743357"/>
    <lineage>
        <taxon>Bacteria</taxon>
        <taxon>Pseudomonadati</taxon>
        <taxon>Pseudomonadota</taxon>
        <taxon>Betaproteobacteria</taxon>
        <taxon>Burkholderiales</taxon>
        <taxon>Oxalobacteraceae</taxon>
        <taxon>Telluria group</taxon>
        <taxon>Rugamonas</taxon>
    </lineage>
</organism>
<dbReference type="Gene3D" id="3.10.450.530">
    <property type="entry name" value="Ribonuclease toxin, BrnT, of type II toxin-antitoxin system"/>
    <property type="match status" value="1"/>
</dbReference>
<dbReference type="InterPro" id="IPR007460">
    <property type="entry name" value="BrnT_toxin"/>
</dbReference>
<dbReference type="InterPro" id="IPR038573">
    <property type="entry name" value="BrnT_sf"/>
</dbReference>
<protein>
    <submittedName>
        <fullName evidence="1">BrnT family toxin</fullName>
    </submittedName>
</protein>